<protein>
    <submittedName>
        <fullName evidence="2">Uncharacterized protein</fullName>
    </submittedName>
</protein>
<evidence type="ECO:0000256" key="1">
    <source>
        <dbReference type="SAM" id="MobiDB-lite"/>
    </source>
</evidence>
<keyword evidence="3" id="KW-1185">Reference proteome</keyword>
<dbReference type="EMBL" id="BMTF01000017">
    <property type="protein sequence ID" value="GGV90915.1"/>
    <property type="molecule type" value="Genomic_DNA"/>
</dbReference>
<gene>
    <name evidence="2" type="ORF">GCM10015535_48100</name>
</gene>
<feature type="region of interest" description="Disordered" evidence="1">
    <location>
        <begin position="44"/>
        <end position="65"/>
    </location>
</feature>
<name>A0ABQ2W448_9ACTN</name>
<organism evidence="2 3">
    <name type="scientific">Streptomyces gelaticus</name>
    <dbReference type="NCBI Taxonomy" id="285446"/>
    <lineage>
        <taxon>Bacteria</taxon>
        <taxon>Bacillati</taxon>
        <taxon>Actinomycetota</taxon>
        <taxon>Actinomycetes</taxon>
        <taxon>Kitasatosporales</taxon>
        <taxon>Streptomycetaceae</taxon>
        <taxon>Streptomyces</taxon>
    </lineage>
</organism>
<evidence type="ECO:0000313" key="3">
    <source>
        <dbReference type="Proteomes" id="UP000660675"/>
    </source>
</evidence>
<sequence>MGATVSVCLTARLSPWDTHCLPAGSPAAPGPTLIVMGLAPAGRTAPQELSRASRVAPKSAEYGTA</sequence>
<evidence type="ECO:0000313" key="2">
    <source>
        <dbReference type="EMBL" id="GGV90915.1"/>
    </source>
</evidence>
<accession>A0ABQ2W448</accession>
<comment type="caution">
    <text evidence="2">The sequence shown here is derived from an EMBL/GenBank/DDBJ whole genome shotgun (WGS) entry which is preliminary data.</text>
</comment>
<reference evidence="3" key="1">
    <citation type="journal article" date="2019" name="Int. J. Syst. Evol. Microbiol.">
        <title>The Global Catalogue of Microorganisms (GCM) 10K type strain sequencing project: providing services to taxonomists for standard genome sequencing and annotation.</title>
        <authorList>
            <consortium name="The Broad Institute Genomics Platform"/>
            <consortium name="The Broad Institute Genome Sequencing Center for Infectious Disease"/>
            <person name="Wu L."/>
            <person name="Ma J."/>
        </authorList>
    </citation>
    <scope>NUCLEOTIDE SEQUENCE [LARGE SCALE GENOMIC DNA]</scope>
    <source>
        <strain evidence="3">JCM 4376</strain>
    </source>
</reference>
<dbReference type="Proteomes" id="UP000660675">
    <property type="component" value="Unassembled WGS sequence"/>
</dbReference>
<proteinExistence type="predicted"/>